<comment type="caution">
    <text evidence="2">The sequence shown here is derived from an EMBL/GenBank/DDBJ whole genome shotgun (WGS) entry which is preliminary data.</text>
</comment>
<gene>
    <name evidence="2" type="ORF">LG45_14140</name>
</gene>
<organism evidence="2 3">
    <name type="scientific">Flavobacterium aquatile LMG 4008 = ATCC 11947</name>
    <dbReference type="NCBI Taxonomy" id="1453498"/>
    <lineage>
        <taxon>Bacteria</taxon>
        <taxon>Pseudomonadati</taxon>
        <taxon>Bacteroidota</taxon>
        <taxon>Flavobacteriia</taxon>
        <taxon>Flavobacteriales</taxon>
        <taxon>Flavobacteriaceae</taxon>
        <taxon>Flavobacterium</taxon>
    </lineage>
</organism>
<keyword evidence="3" id="KW-1185">Reference proteome</keyword>
<dbReference type="STRING" id="1453498.LG45_14140"/>
<evidence type="ECO:0000313" key="2">
    <source>
        <dbReference type="EMBL" id="KGD67348.1"/>
    </source>
</evidence>
<dbReference type="Proteomes" id="UP000029554">
    <property type="component" value="Unassembled WGS sequence"/>
</dbReference>
<proteinExistence type="predicted"/>
<keyword evidence="1" id="KW-0472">Membrane</keyword>
<evidence type="ECO:0000256" key="1">
    <source>
        <dbReference type="SAM" id="Phobius"/>
    </source>
</evidence>
<name>A0A095TY94_9FLAO</name>
<dbReference type="OrthoDB" id="9959802at2"/>
<keyword evidence="1" id="KW-0812">Transmembrane</keyword>
<reference evidence="2 3" key="1">
    <citation type="submission" date="2014-09" db="EMBL/GenBank/DDBJ databases">
        <title>Whole Genome Shotgun of Flavobacterium aquatile LMG 4008.</title>
        <authorList>
            <person name="Gale A.N."/>
            <person name="Pipes S.E."/>
            <person name="Newman J.D."/>
        </authorList>
    </citation>
    <scope>NUCLEOTIDE SEQUENCE [LARGE SCALE GENOMIC DNA]</scope>
    <source>
        <strain evidence="2 3">LMG 4008</strain>
    </source>
</reference>
<dbReference type="EMBL" id="JRHH01000005">
    <property type="protein sequence ID" value="KGD67348.1"/>
    <property type="molecule type" value="Genomic_DNA"/>
</dbReference>
<dbReference type="AlphaFoldDB" id="A0A095TY94"/>
<feature type="transmembrane region" description="Helical" evidence="1">
    <location>
        <begin position="40"/>
        <end position="58"/>
    </location>
</feature>
<keyword evidence="1" id="KW-1133">Transmembrane helix</keyword>
<feature type="transmembrane region" description="Helical" evidence="1">
    <location>
        <begin position="12"/>
        <end position="28"/>
    </location>
</feature>
<sequence>MQKFLLFLNKYAIPFNAFFIAFWLYMIYTNYANNRDMKSFIIPALFIVLCLFNIYVAVNKKKKD</sequence>
<accession>A0A095TY94</accession>
<dbReference type="RefSeq" id="WP_035128107.1">
    <property type="nucleotide sequence ID" value="NZ_JRHH01000005.1"/>
</dbReference>
<evidence type="ECO:0000313" key="3">
    <source>
        <dbReference type="Proteomes" id="UP000029554"/>
    </source>
</evidence>
<protein>
    <submittedName>
        <fullName evidence="2">Uncharacterized protein</fullName>
    </submittedName>
</protein>